<dbReference type="GeneID" id="18880182"/>
<feature type="signal peptide" evidence="1">
    <location>
        <begin position="1"/>
        <end position="22"/>
    </location>
</feature>
<feature type="chain" id="PRO_5004443725" description="Secreted protein" evidence="1">
    <location>
        <begin position="23"/>
        <end position="75"/>
    </location>
</feature>
<dbReference type="RefSeq" id="XP_007388613.1">
    <property type="nucleotide sequence ID" value="XM_007388551.1"/>
</dbReference>
<keyword evidence="3" id="KW-1185">Reference proteome</keyword>
<organism evidence="2 3">
    <name type="scientific">Punctularia strigosozonata (strain HHB-11173)</name>
    <name type="common">White-rot fungus</name>
    <dbReference type="NCBI Taxonomy" id="741275"/>
    <lineage>
        <taxon>Eukaryota</taxon>
        <taxon>Fungi</taxon>
        <taxon>Dikarya</taxon>
        <taxon>Basidiomycota</taxon>
        <taxon>Agaricomycotina</taxon>
        <taxon>Agaricomycetes</taxon>
        <taxon>Corticiales</taxon>
        <taxon>Punctulariaceae</taxon>
        <taxon>Punctularia</taxon>
    </lineage>
</organism>
<gene>
    <name evidence="2" type="ORF">PUNSTDRAFT_138870</name>
</gene>
<proteinExistence type="predicted"/>
<dbReference type="AlphaFoldDB" id="R7S2X0"/>
<accession>R7S2X0</accession>
<dbReference type="Proteomes" id="UP000054196">
    <property type="component" value="Unassembled WGS sequence"/>
</dbReference>
<sequence length="75" mass="8359">MCCGHRVALTAFFLYLIPQGHVQISPKGTVLSLKRQTYDQVFVPILAEKTLLLAAIKKLGARRSSKEADDDEEDI</sequence>
<reference evidence="3" key="1">
    <citation type="journal article" date="2012" name="Science">
        <title>The Paleozoic origin of enzymatic lignin decomposition reconstructed from 31 fungal genomes.</title>
        <authorList>
            <person name="Floudas D."/>
            <person name="Binder M."/>
            <person name="Riley R."/>
            <person name="Barry K."/>
            <person name="Blanchette R.A."/>
            <person name="Henrissat B."/>
            <person name="Martinez A.T."/>
            <person name="Otillar R."/>
            <person name="Spatafora J.W."/>
            <person name="Yadav J.S."/>
            <person name="Aerts A."/>
            <person name="Benoit I."/>
            <person name="Boyd A."/>
            <person name="Carlson A."/>
            <person name="Copeland A."/>
            <person name="Coutinho P.M."/>
            <person name="de Vries R.P."/>
            <person name="Ferreira P."/>
            <person name="Findley K."/>
            <person name="Foster B."/>
            <person name="Gaskell J."/>
            <person name="Glotzer D."/>
            <person name="Gorecki P."/>
            <person name="Heitman J."/>
            <person name="Hesse C."/>
            <person name="Hori C."/>
            <person name="Igarashi K."/>
            <person name="Jurgens J.A."/>
            <person name="Kallen N."/>
            <person name="Kersten P."/>
            <person name="Kohler A."/>
            <person name="Kuees U."/>
            <person name="Kumar T.K.A."/>
            <person name="Kuo A."/>
            <person name="LaButti K."/>
            <person name="Larrondo L.F."/>
            <person name="Lindquist E."/>
            <person name="Ling A."/>
            <person name="Lombard V."/>
            <person name="Lucas S."/>
            <person name="Lundell T."/>
            <person name="Martin R."/>
            <person name="McLaughlin D.J."/>
            <person name="Morgenstern I."/>
            <person name="Morin E."/>
            <person name="Murat C."/>
            <person name="Nagy L.G."/>
            <person name="Nolan M."/>
            <person name="Ohm R.A."/>
            <person name="Patyshakuliyeva A."/>
            <person name="Rokas A."/>
            <person name="Ruiz-Duenas F.J."/>
            <person name="Sabat G."/>
            <person name="Salamov A."/>
            <person name="Samejima M."/>
            <person name="Schmutz J."/>
            <person name="Slot J.C."/>
            <person name="St John F."/>
            <person name="Stenlid J."/>
            <person name="Sun H."/>
            <person name="Sun S."/>
            <person name="Syed K."/>
            <person name="Tsang A."/>
            <person name="Wiebenga A."/>
            <person name="Young D."/>
            <person name="Pisabarro A."/>
            <person name="Eastwood D.C."/>
            <person name="Martin F."/>
            <person name="Cullen D."/>
            <person name="Grigoriev I.V."/>
            <person name="Hibbett D.S."/>
        </authorList>
    </citation>
    <scope>NUCLEOTIDE SEQUENCE [LARGE SCALE GENOMIC DNA]</scope>
    <source>
        <strain evidence="3">HHB-11173 SS5</strain>
    </source>
</reference>
<dbReference type="HOGENOM" id="CLU_2672291_0_0_1"/>
<keyword evidence="1" id="KW-0732">Signal</keyword>
<evidence type="ECO:0000313" key="3">
    <source>
        <dbReference type="Proteomes" id="UP000054196"/>
    </source>
</evidence>
<dbReference type="KEGG" id="psq:PUNSTDRAFT_138870"/>
<evidence type="ECO:0000313" key="2">
    <source>
        <dbReference type="EMBL" id="EIN04142.1"/>
    </source>
</evidence>
<evidence type="ECO:0000256" key="1">
    <source>
        <dbReference type="SAM" id="SignalP"/>
    </source>
</evidence>
<dbReference type="EMBL" id="JH687556">
    <property type="protein sequence ID" value="EIN04142.1"/>
    <property type="molecule type" value="Genomic_DNA"/>
</dbReference>
<evidence type="ECO:0008006" key="4">
    <source>
        <dbReference type="Google" id="ProtNLM"/>
    </source>
</evidence>
<protein>
    <recommendedName>
        <fullName evidence="4">Secreted protein</fullName>
    </recommendedName>
</protein>
<name>R7S2X0_PUNST</name>